<dbReference type="FunFam" id="3.30.70.2740:FF:000001">
    <property type="entry name" value="D-lactate dehydrogenase mitochondrial"/>
    <property type="match status" value="1"/>
</dbReference>
<dbReference type="Pfam" id="PF01565">
    <property type="entry name" value="FAD_binding_4"/>
    <property type="match status" value="1"/>
</dbReference>
<proteinExistence type="inferred from homology"/>
<dbReference type="GO" id="GO:0008720">
    <property type="term" value="F:D-lactate dehydrogenase (NAD+) activity"/>
    <property type="evidence" value="ECO:0007669"/>
    <property type="project" value="TreeGrafter"/>
</dbReference>
<name>A0A0A2VS73_BEABA</name>
<dbReference type="InterPro" id="IPR006094">
    <property type="entry name" value="Oxid_FAD_bind_N"/>
</dbReference>
<dbReference type="InterPro" id="IPR016164">
    <property type="entry name" value="FAD-linked_Oxase-like_C"/>
</dbReference>
<evidence type="ECO:0000256" key="5">
    <source>
        <dbReference type="ARBA" id="ARBA00023002"/>
    </source>
</evidence>
<dbReference type="GO" id="GO:0005739">
    <property type="term" value="C:mitochondrion"/>
    <property type="evidence" value="ECO:0007669"/>
    <property type="project" value="TreeGrafter"/>
</dbReference>
<comment type="caution">
    <text evidence="9">The sequence shown here is derived from an EMBL/GenBank/DDBJ whole genome shotgun (WGS) entry which is preliminary data.</text>
</comment>
<organism evidence="9 10">
    <name type="scientific">Beauveria bassiana D1-5</name>
    <dbReference type="NCBI Taxonomy" id="1245745"/>
    <lineage>
        <taxon>Eukaryota</taxon>
        <taxon>Fungi</taxon>
        <taxon>Dikarya</taxon>
        <taxon>Ascomycota</taxon>
        <taxon>Pezizomycotina</taxon>
        <taxon>Sordariomycetes</taxon>
        <taxon>Hypocreomycetidae</taxon>
        <taxon>Hypocreales</taxon>
        <taxon>Cordycipitaceae</taxon>
        <taxon>Beauveria</taxon>
    </lineage>
</organism>
<comment type="similarity">
    <text evidence="2">Belongs to the FAD-binding oxidoreductase/transferase type 4 family.</text>
</comment>
<dbReference type="HOGENOM" id="CLU_017779_3_1_1"/>
<gene>
    <name evidence="9" type="ORF">BBAD15_g3907</name>
</gene>
<dbReference type="InterPro" id="IPR016169">
    <property type="entry name" value="FAD-bd_PCMH_sub2"/>
</dbReference>
<dbReference type="Pfam" id="PF02913">
    <property type="entry name" value="FAD-oxidase_C"/>
    <property type="match status" value="1"/>
</dbReference>
<dbReference type="eggNOG" id="KOG1231">
    <property type="taxonomic scope" value="Eukaryota"/>
</dbReference>
<evidence type="ECO:0000256" key="7">
    <source>
        <dbReference type="ARBA" id="ARBA00051436"/>
    </source>
</evidence>
<dbReference type="EMBL" id="ANFO01000281">
    <property type="protein sequence ID" value="KGQ10746.1"/>
    <property type="molecule type" value="Genomic_DNA"/>
</dbReference>
<dbReference type="SUPFAM" id="SSF56176">
    <property type="entry name" value="FAD-binding/transporter-associated domain-like"/>
    <property type="match status" value="1"/>
</dbReference>
<dbReference type="GO" id="GO:0071949">
    <property type="term" value="F:FAD binding"/>
    <property type="evidence" value="ECO:0007669"/>
    <property type="project" value="InterPro"/>
</dbReference>
<dbReference type="PANTHER" id="PTHR11748">
    <property type="entry name" value="D-LACTATE DEHYDROGENASE"/>
    <property type="match status" value="1"/>
</dbReference>
<keyword evidence="4" id="KW-0274">FAD</keyword>
<dbReference type="STRING" id="1245745.A0A0A2VS73"/>
<dbReference type="Gene3D" id="3.30.70.2740">
    <property type="match status" value="1"/>
</dbReference>
<dbReference type="SUPFAM" id="SSF55103">
    <property type="entry name" value="FAD-linked oxidases, C-terminal domain"/>
    <property type="match status" value="1"/>
</dbReference>
<accession>A0A0A2VS73</accession>
<dbReference type="InterPro" id="IPR016166">
    <property type="entry name" value="FAD-bd_PCMH"/>
</dbReference>
<evidence type="ECO:0000256" key="3">
    <source>
        <dbReference type="ARBA" id="ARBA00022630"/>
    </source>
</evidence>
<dbReference type="InterPro" id="IPR004113">
    <property type="entry name" value="FAD-bd_oxidored_4_C"/>
</dbReference>
<dbReference type="EC" id="1.1.2.4" evidence="6"/>
<dbReference type="InterPro" id="IPR036318">
    <property type="entry name" value="FAD-bd_PCMH-like_sf"/>
</dbReference>
<dbReference type="Gene3D" id="3.30.465.10">
    <property type="match status" value="1"/>
</dbReference>
<dbReference type="InterPro" id="IPR016171">
    <property type="entry name" value="Vanillyl_alc_oxidase_C-sub2"/>
</dbReference>
<dbReference type="GO" id="GO:0004458">
    <property type="term" value="F:D-lactate dehydrogenase (cytochrome) activity"/>
    <property type="evidence" value="ECO:0007669"/>
    <property type="project" value="UniProtKB-EC"/>
</dbReference>
<dbReference type="Gene3D" id="1.10.45.10">
    <property type="entry name" value="Vanillyl-alcohol Oxidase, Chain A, domain 4"/>
    <property type="match status" value="1"/>
</dbReference>
<dbReference type="PROSITE" id="PS51387">
    <property type="entry name" value="FAD_PCMH"/>
    <property type="match status" value="1"/>
</dbReference>
<evidence type="ECO:0000259" key="8">
    <source>
        <dbReference type="PROSITE" id="PS51387"/>
    </source>
</evidence>
<evidence type="ECO:0000256" key="1">
    <source>
        <dbReference type="ARBA" id="ARBA00001974"/>
    </source>
</evidence>
<keyword evidence="5" id="KW-0560">Oxidoreductase</keyword>
<comment type="catalytic activity">
    <reaction evidence="7">
        <text>(R)-lactate + 2 Fe(III)-[cytochrome c] = 2 Fe(II)-[cytochrome c] + pyruvate + 2 H(+)</text>
        <dbReference type="Rhea" id="RHEA:13521"/>
        <dbReference type="Rhea" id="RHEA-COMP:10350"/>
        <dbReference type="Rhea" id="RHEA-COMP:14399"/>
        <dbReference type="ChEBI" id="CHEBI:15361"/>
        <dbReference type="ChEBI" id="CHEBI:15378"/>
        <dbReference type="ChEBI" id="CHEBI:16004"/>
        <dbReference type="ChEBI" id="CHEBI:29033"/>
        <dbReference type="ChEBI" id="CHEBI:29034"/>
        <dbReference type="EC" id="1.1.2.4"/>
    </reaction>
</comment>
<dbReference type="GO" id="GO:1903457">
    <property type="term" value="P:lactate catabolic process"/>
    <property type="evidence" value="ECO:0007669"/>
    <property type="project" value="TreeGrafter"/>
</dbReference>
<dbReference type="PANTHER" id="PTHR11748:SF116">
    <property type="entry name" value="D-LACTATE DEHYDROGENASE (CYTOCHROME) (AFU_ORTHOLOGUE AFUA_7G02560)"/>
    <property type="match status" value="1"/>
</dbReference>
<comment type="cofactor">
    <cofactor evidence="1">
        <name>FAD</name>
        <dbReference type="ChEBI" id="CHEBI:57692"/>
    </cofactor>
</comment>
<evidence type="ECO:0000256" key="2">
    <source>
        <dbReference type="ARBA" id="ARBA00008000"/>
    </source>
</evidence>
<evidence type="ECO:0000313" key="10">
    <source>
        <dbReference type="Proteomes" id="UP000030106"/>
    </source>
</evidence>
<evidence type="ECO:0000313" key="9">
    <source>
        <dbReference type="EMBL" id="KGQ10746.1"/>
    </source>
</evidence>
<evidence type="ECO:0000256" key="4">
    <source>
        <dbReference type="ARBA" id="ARBA00022827"/>
    </source>
</evidence>
<protein>
    <recommendedName>
        <fullName evidence="6">D-lactate dehydrogenase (cytochrome)</fullName>
        <ecNumber evidence="6">1.1.2.4</ecNumber>
    </recommendedName>
</protein>
<dbReference type="FunFam" id="3.30.465.10:FF:000014">
    <property type="entry name" value="D-lactate dehydrogenase (Cytochrome), putative"/>
    <property type="match status" value="1"/>
</dbReference>
<dbReference type="FunFam" id="1.10.45.10:FF:000001">
    <property type="entry name" value="D-lactate dehydrogenase mitochondrial"/>
    <property type="match status" value="1"/>
</dbReference>
<feature type="domain" description="FAD-binding PCMH-type" evidence="8">
    <location>
        <begin position="179"/>
        <end position="356"/>
    </location>
</feature>
<dbReference type="AlphaFoldDB" id="A0A0A2VS73"/>
<evidence type="ECO:0000256" key="6">
    <source>
        <dbReference type="ARBA" id="ARBA00038897"/>
    </source>
</evidence>
<dbReference type="OrthoDB" id="7786253at2759"/>
<sequence length="613" mass="67780">MAHMRGGAALQSARHQLPLRSIAAGRSPVVVARWYSMQIEPEHPKPPREGNSAKLGRSFQGQVMGSIGARLRREREQRAQYEQWRNTTDPARNWMITFFFLSSVGVAYWLGTYWPREPEPSSTLPLPKSKVPLHNTKLENMQAAWADFVRVLGKDHVSTLEADLEQHATSDWSSHRAKSDERPFCVVYPSSTEEVAEIMKICHLRRIPVVGYSGGTSLEGHFTPTRKGVSIDFGRMDKIVRLHKEDLDVVVQPAVGWERLNEALAQDGLFFPPDPGPGALIGGMIGTGCSGTNAYRYGTMREWVLSLTVVLADGTVIKTRQRPRKSSAGYDLTKLFIGSEGTLGLVTEATLKVTVKPESTSVAVGTFPTIGHAARCVAQVVGRGVPIAAIEILDDNQMRFINEAGTTSRAWTEAPTLFFKFAASTPAGVKEQVATVQALARQAGSQTFEFARSQQEQDELWSARKEALWSTMAVMKPGDRVWTGDVAVPVSRLPELIDETKEDMRKSGLRGSIVGHVGDGNFHSILIYSEAQRKKAETVVHRMVKRAVEMEGTVTGEHGVGLVKRDYLEHELGVTTVDTMRQIKKALDPLCLLNTDKVVRMQKAGKGDEVQEW</sequence>
<dbReference type="Proteomes" id="UP000030106">
    <property type="component" value="Unassembled WGS sequence"/>
</dbReference>
<keyword evidence="3" id="KW-0285">Flavoprotein</keyword>
<reference evidence="9 10" key="1">
    <citation type="submission" date="2012-10" db="EMBL/GenBank/DDBJ databases">
        <title>Genome sequencing and analysis of entomopathogenic fungi Beauveria bassiana D1-5.</title>
        <authorList>
            <person name="Li Q."/>
            <person name="Wang L."/>
            <person name="Zhang Z."/>
            <person name="Wang Q."/>
            <person name="Ren J."/>
            <person name="Wang M."/>
            <person name="Xu W."/>
            <person name="Wang J."/>
            <person name="Lu Y."/>
            <person name="Du Q."/>
            <person name="Sun Z."/>
        </authorList>
    </citation>
    <scope>NUCLEOTIDE SEQUENCE [LARGE SCALE GENOMIC DNA]</scope>
    <source>
        <strain evidence="9 10">D1-5</strain>
    </source>
</reference>